<dbReference type="Pfam" id="PF13860">
    <property type="entry name" value="FlgD_ig"/>
    <property type="match status" value="1"/>
</dbReference>
<dbReference type="OrthoDB" id="799853at2"/>
<dbReference type="STRING" id="880073.Cabys_3470"/>
<keyword evidence="4" id="KW-1185">Reference proteome</keyword>
<reference evidence="3 4" key="1">
    <citation type="submission" date="2011-09" db="EMBL/GenBank/DDBJ databases">
        <title>The permanent draft genome of Caldithrix abyssi DSM 13497.</title>
        <authorList>
            <consortium name="US DOE Joint Genome Institute (JGI-PGF)"/>
            <person name="Lucas S."/>
            <person name="Han J."/>
            <person name="Lapidus A."/>
            <person name="Bruce D."/>
            <person name="Goodwin L."/>
            <person name="Pitluck S."/>
            <person name="Peters L."/>
            <person name="Kyrpides N."/>
            <person name="Mavromatis K."/>
            <person name="Ivanova N."/>
            <person name="Mikhailova N."/>
            <person name="Chertkov O."/>
            <person name="Detter J.C."/>
            <person name="Tapia R."/>
            <person name="Han C."/>
            <person name="Land M."/>
            <person name="Hauser L."/>
            <person name="Markowitz V."/>
            <person name="Cheng J.-F."/>
            <person name="Hugenholtz P."/>
            <person name="Woyke T."/>
            <person name="Wu D."/>
            <person name="Spring S."/>
            <person name="Brambilla E."/>
            <person name="Klenk H.-P."/>
            <person name="Eisen J.A."/>
        </authorList>
    </citation>
    <scope>NUCLEOTIDE SEQUENCE [LARGE SCALE GENOMIC DNA]</scope>
    <source>
        <strain evidence="3 4">DSM 13497</strain>
    </source>
</reference>
<dbReference type="HOGENOM" id="CLU_631183_0_0_0"/>
<dbReference type="EMBL" id="CM001402">
    <property type="protein sequence ID" value="EHO40274.1"/>
    <property type="molecule type" value="Genomic_DNA"/>
</dbReference>
<proteinExistence type="predicted"/>
<dbReference type="SUPFAM" id="SSF63829">
    <property type="entry name" value="Calcium-dependent phosphotriesterase"/>
    <property type="match status" value="2"/>
</dbReference>
<dbReference type="InterPro" id="IPR011110">
    <property type="entry name" value="Reg_prop"/>
</dbReference>
<dbReference type="NCBIfam" id="TIGR04183">
    <property type="entry name" value="Por_Secre_tail"/>
    <property type="match status" value="1"/>
</dbReference>
<dbReference type="PaxDb" id="880073-Calab_0631"/>
<dbReference type="eggNOG" id="COG3292">
    <property type="taxonomic scope" value="Bacteria"/>
</dbReference>
<dbReference type="RefSeq" id="WP_006927222.1">
    <property type="nucleotide sequence ID" value="NZ_CM001402.1"/>
</dbReference>
<feature type="domain" description="FlgD/Vpr Ig-like" evidence="1">
    <location>
        <begin position="359"/>
        <end position="421"/>
    </location>
</feature>
<evidence type="ECO:0000259" key="1">
    <source>
        <dbReference type="Pfam" id="PF13860"/>
    </source>
</evidence>
<dbReference type="InterPro" id="IPR026444">
    <property type="entry name" value="Secre_tail"/>
</dbReference>
<dbReference type="Proteomes" id="UP000004671">
    <property type="component" value="Chromosome"/>
</dbReference>
<dbReference type="Gene3D" id="2.60.40.4070">
    <property type="match status" value="1"/>
</dbReference>
<dbReference type="KEGG" id="caby:Cabys_3470"/>
<evidence type="ECO:0000313" key="5">
    <source>
        <dbReference type="Proteomes" id="UP000183868"/>
    </source>
</evidence>
<dbReference type="AlphaFoldDB" id="H1XSB0"/>
<accession>H1XSB0</accession>
<dbReference type="EMBL" id="CP018099">
    <property type="protein sequence ID" value="APF20216.1"/>
    <property type="molecule type" value="Genomic_DNA"/>
</dbReference>
<dbReference type="InterPro" id="IPR025965">
    <property type="entry name" value="FlgD/Vpr_Ig-like"/>
</dbReference>
<reference evidence="2 5" key="2">
    <citation type="submission" date="2016-11" db="EMBL/GenBank/DDBJ databases">
        <title>Genomic analysis of Caldithrix abyssi and proposal of a novel bacterial phylum Caldithrichaeota.</title>
        <authorList>
            <person name="Kublanov I."/>
            <person name="Sigalova O."/>
            <person name="Gavrilov S."/>
            <person name="Lebedinsky A."/>
            <person name="Ivanova N."/>
            <person name="Daum C."/>
            <person name="Reddy T."/>
            <person name="Klenk H.P."/>
            <person name="Goker M."/>
            <person name="Reva O."/>
            <person name="Miroshnichenko M."/>
            <person name="Kyprides N."/>
            <person name="Woyke T."/>
            <person name="Gelfand M."/>
        </authorList>
    </citation>
    <scope>NUCLEOTIDE SEQUENCE [LARGE SCALE GENOMIC DNA]</scope>
    <source>
        <strain evidence="2 5">LF13</strain>
    </source>
</reference>
<dbReference type="Pfam" id="PF07494">
    <property type="entry name" value="Reg_prop"/>
    <property type="match status" value="1"/>
</dbReference>
<dbReference type="InterPro" id="IPR015943">
    <property type="entry name" value="WD40/YVTN_repeat-like_dom_sf"/>
</dbReference>
<evidence type="ECO:0000313" key="3">
    <source>
        <dbReference type="EMBL" id="EHO40274.1"/>
    </source>
</evidence>
<dbReference type="Proteomes" id="UP000183868">
    <property type="component" value="Chromosome"/>
</dbReference>
<organism evidence="3 4">
    <name type="scientific">Caldithrix abyssi DSM 13497</name>
    <dbReference type="NCBI Taxonomy" id="880073"/>
    <lineage>
        <taxon>Bacteria</taxon>
        <taxon>Pseudomonadati</taxon>
        <taxon>Calditrichota</taxon>
        <taxon>Calditrichia</taxon>
        <taxon>Calditrichales</taxon>
        <taxon>Calditrichaceae</taxon>
        <taxon>Caldithrix</taxon>
    </lineage>
</organism>
<dbReference type="Gene3D" id="2.130.10.10">
    <property type="entry name" value="YVTN repeat-like/Quinoprotein amine dehydrogenase"/>
    <property type="match status" value="2"/>
</dbReference>
<dbReference type="InParanoid" id="H1XSB0"/>
<protein>
    <submittedName>
        <fullName evidence="2">Por secretion system C-terminal sorting domain-containing protein</fullName>
    </submittedName>
</protein>
<evidence type="ECO:0000313" key="4">
    <source>
        <dbReference type="Proteomes" id="UP000004671"/>
    </source>
</evidence>
<sequence precursor="true">MATLLNLKLPRALNRLIKSTNFKSFFSGVCLLFLLLFSKESLFAQNVDWQFYQEFGLPVHSIAIEDSLLWMSAGWNFLIKLNLNTGDTTFYSVDGEWIDDIEIDSSGNKWLGTMQKIIKFDNHSFQYFNLPDYGINGYGTHALVFDSKGNLWFGFDSIGFGYYDGTSWHYYDDYDVALTISDIAVDQKNVKWLGTPHGLVRFYDDSLTYYSSTNSDFPAYTVNSIAVDSNNYKWIGTYSGLIVYDDSSWTVYNKDNSPLPNNNVYTVYIDQNGTIWLGLDLGYLVEINNGQWTVYDPLSNGEAPKIIRIDHQGNIWGVTSKGTLFSNADIAVNIKEQNLNLPSQVVLYPNFPNPFNPSTTINFYLPKNSPINLSVFDLSGRKIKTLINGSLKAGKHCVQWNGLDEQNNLTASGVYFYVLKAGKITKVKKMLLIK</sequence>
<evidence type="ECO:0000313" key="2">
    <source>
        <dbReference type="EMBL" id="APF20216.1"/>
    </source>
</evidence>
<name>H1XSB0_CALAY</name>
<gene>
    <name evidence="2" type="ORF">Cabys_3470</name>
    <name evidence="3" type="ORF">Calab_0631</name>
</gene>